<evidence type="ECO:0000313" key="2">
    <source>
        <dbReference type="Proteomes" id="UP000297025"/>
    </source>
</evidence>
<proteinExistence type="predicted"/>
<gene>
    <name evidence="1" type="ORF">E2C04_01050</name>
</gene>
<sequence>MPHVTTWPVTGWSYISRYLASMICFCSRSRNCSLPASTRAGSPEWMSFHDSYVARSSAPDSYSSLIAFMPPWR</sequence>
<dbReference type="Proteomes" id="UP000297025">
    <property type="component" value="Chromosome"/>
</dbReference>
<protein>
    <submittedName>
        <fullName evidence="1">Uncharacterized protein</fullName>
    </submittedName>
</protein>
<dbReference type="AlphaFoldDB" id="A0A4P7UA13"/>
<dbReference type="KEGG" id="ndp:E2C04_01050"/>
<organism evidence="1 2">
    <name type="scientific">Nocardioides daphniae</name>
    <dbReference type="NCBI Taxonomy" id="402297"/>
    <lineage>
        <taxon>Bacteria</taxon>
        <taxon>Bacillati</taxon>
        <taxon>Actinomycetota</taxon>
        <taxon>Actinomycetes</taxon>
        <taxon>Propionibacteriales</taxon>
        <taxon>Nocardioidaceae</taxon>
        <taxon>Nocardioides</taxon>
    </lineage>
</organism>
<dbReference type="EMBL" id="CP038462">
    <property type="protein sequence ID" value="QCC76135.1"/>
    <property type="molecule type" value="Genomic_DNA"/>
</dbReference>
<accession>A0A4P7UA13</accession>
<name>A0A4P7UA13_9ACTN</name>
<evidence type="ECO:0000313" key="1">
    <source>
        <dbReference type="EMBL" id="QCC76135.1"/>
    </source>
</evidence>
<reference evidence="1 2" key="1">
    <citation type="journal article" date="2008" name="Int. J. Syst. Evol. Microbiol.">
        <title>Nocardioides daphniae sp. nov., isolated from Daphnia cucullata (Crustacea: Cladocera).</title>
        <authorList>
            <person name="Toth E.M."/>
            <person name="Keki Z."/>
            <person name="Homonnay Z.G."/>
            <person name="Borsodi A.K."/>
            <person name="Marialigeti K."/>
            <person name="Schumann P."/>
        </authorList>
    </citation>
    <scope>NUCLEOTIDE SEQUENCE [LARGE SCALE GENOMIC DNA]</scope>
    <source>
        <strain evidence="1 2">JCM 16608</strain>
    </source>
</reference>